<comment type="caution">
    <text evidence="3">The sequence shown here is derived from an EMBL/GenBank/DDBJ whole genome shotgun (WGS) entry which is preliminary data.</text>
</comment>
<keyword evidence="2" id="KW-1133">Transmembrane helix</keyword>
<evidence type="ECO:0000256" key="1">
    <source>
        <dbReference type="ARBA" id="ARBA00009981"/>
    </source>
</evidence>
<reference evidence="3 4" key="1">
    <citation type="submission" date="2020-08" db="EMBL/GenBank/DDBJ databases">
        <title>A Genomic Blueprint of the Chicken Gut Microbiome.</title>
        <authorList>
            <person name="Gilroy R."/>
            <person name="Ravi A."/>
            <person name="Getino M."/>
            <person name="Pursley I."/>
            <person name="Horton D.L."/>
            <person name="Alikhan N.-F."/>
            <person name="Baker D."/>
            <person name="Gharbi K."/>
            <person name="Hall N."/>
            <person name="Watson M."/>
            <person name="Adriaenssens E.M."/>
            <person name="Foster-Nyarko E."/>
            <person name="Jarju S."/>
            <person name="Secka A."/>
            <person name="Antonio M."/>
            <person name="Oren A."/>
            <person name="Chaudhuri R."/>
            <person name="La Ragione R.M."/>
            <person name="Hildebrand F."/>
            <person name="Pallen M.J."/>
        </authorList>
    </citation>
    <scope>NUCLEOTIDE SEQUENCE [LARGE SCALE GENOMIC DNA]</scope>
    <source>
        <strain evidence="3 4">Sa5YUA1</strain>
    </source>
</reference>
<dbReference type="InterPro" id="IPR036165">
    <property type="entry name" value="YefM-like_sf"/>
</dbReference>
<evidence type="ECO:0000313" key="4">
    <source>
        <dbReference type="Proteomes" id="UP000657931"/>
    </source>
</evidence>
<keyword evidence="4" id="KW-1185">Reference proteome</keyword>
<gene>
    <name evidence="3" type="ORF">H9655_12170</name>
</gene>
<dbReference type="EMBL" id="JACSQT010000005">
    <property type="protein sequence ID" value="MBD7937778.1"/>
    <property type="molecule type" value="Genomic_DNA"/>
</dbReference>
<name>A0ABR8QQK2_9BACI</name>
<accession>A0ABR8QQK2</accession>
<organism evidence="3 4">
    <name type="scientific">Cytobacillus stercorigallinarum</name>
    <dbReference type="NCBI Taxonomy" id="2762240"/>
    <lineage>
        <taxon>Bacteria</taxon>
        <taxon>Bacillati</taxon>
        <taxon>Bacillota</taxon>
        <taxon>Bacilli</taxon>
        <taxon>Bacillales</taxon>
        <taxon>Bacillaceae</taxon>
        <taxon>Cytobacillus</taxon>
    </lineage>
</organism>
<dbReference type="SUPFAM" id="SSF143120">
    <property type="entry name" value="YefM-like"/>
    <property type="match status" value="1"/>
</dbReference>
<evidence type="ECO:0000313" key="3">
    <source>
        <dbReference type="EMBL" id="MBD7937778.1"/>
    </source>
</evidence>
<dbReference type="Gene3D" id="3.40.1620.10">
    <property type="entry name" value="YefM-like domain"/>
    <property type="match status" value="1"/>
</dbReference>
<protein>
    <submittedName>
        <fullName evidence="3">Type II toxin-antitoxin system Phd/YefM family antitoxin</fullName>
    </submittedName>
</protein>
<comment type="similarity">
    <text evidence="1">Belongs to the phD/YefM antitoxin family.</text>
</comment>
<feature type="transmembrane region" description="Helical" evidence="2">
    <location>
        <begin position="70"/>
        <end position="91"/>
    </location>
</feature>
<proteinExistence type="inferred from homology"/>
<sequence length="112" mass="13265">MTKIIPLTDLRNTKAISDMVIENPTEPVFVTKHGREFLVLLSHEEYKKLVKNKKGRYGLRPYLQSWGVQWWLNSFYLFFFIFSILAVTFWYSSTVLQSFNCSTIKDNTTSNW</sequence>
<keyword evidence="2" id="KW-0812">Transmembrane</keyword>
<dbReference type="Proteomes" id="UP000657931">
    <property type="component" value="Unassembled WGS sequence"/>
</dbReference>
<keyword evidence="2" id="KW-0472">Membrane</keyword>
<dbReference type="NCBIfam" id="TIGR01552">
    <property type="entry name" value="phd_fam"/>
    <property type="match status" value="1"/>
</dbReference>
<evidence type="ECO:0000256" key="2">
    <source>
        <dbReference type="SAM" id="Phobius"/>
    </source>
</evidence>